<evidence type="ECO:0000313" key="3">
    <source>
        <dbReference type="EMBL" id="EGT59413.1"/>
    </source>
</evidence>
<dbReference type="HOGENOM" id="CLU_515101_0_0_1"/>
<dbReference type="InParanoid" id="G0MII0"/>
<accession>G0MII0</accession>
<evidence type="ECO:0000256" key="1">
    <source>
        <dbReference type="SAM" id="Coils"/>
    </source>
</evidence>
<gene>
    <name evidence="3" type="ORF">CAEBREN_26147</name>
</gene>
<dbReference type="AlphaFoldDB" id="G0MII0"/>
<dbReference type="Proteomes" id="UP000008068">
    <property type="component" value="Unassembled WGS sequence"/>
</dbReference>
<reference evidence="4" key="1">
    <citation type="submission" date="2011-07" db="EMBL/GenBank/DDBJ databases">
        <authorList>
            <consortium name="Caenorhabditis brenneri Sequencing and Analysis Consortium"/>
            <person name="Wilson R.K."/>
        </authorList>
    </citation>
    <scope>NUCLEOTIDE SEQUENCE [LARGE SCALE GENOMIC DNA]</scope>
    <source>
        <strain evidence="4">PB2801</strain>
    </source>
</reference>
<sequence>MSNETESSDSASSTTSSTTGFKIEIQPYPDVKEIEDLSALNFLEEEPANNGKSWDGIETVDHDSPLSVLASYYLQRRFEGEEDLLKSFNRDITETMETVARFSPTARPIVGLVNQIDREGLIMKDMKKLQGHYLALMHQDKNAEFCHEMMKDHSDPRVIFYLRELATHYYNAQCKSGRLAKQKKKELNQRDMMKRNIREHNYQAATASFERGTVVFYQECEAIQKAICKEIFELLDIDIENSNRETLIRLFIEWRKESTFDKPIKGVRNIYLDEYQKIEENLIRMTHECHSAFETQMINRLAIEEDSIYNEDNMSKVKATLFRLHKKVAAIVLVEAQTSWTDFEERIDCILKVQQQIQEAQVETLNMDHKLLQQLINFAENNQNQFIPEYPLQEMEYQKRNKEIFIERTNKKLDALYKQSKEDEPGIGTYEEMKEIAFEEEMEQYHRNIKAHEQELNDAAVLLSALARDIKHYYKVLNVARSEQRVTMRAEAARVARLEAANAARAAKIAEAKAKKQAAKAKNNGKSKK</sequence>
<keyword evidence="1" id="KW-0175">Coiled coil</keyword>
<dbReference type="eggNOG" id="ENOG502TJZH">
    <property type="taxonomic scope" value="Eukaryota"/>
</dbReference>
<proteinExistence type="predicted"/>
<organism evidence="4">
    <name type="scientific">Caenorhabditis brenneri</name>
    <name type="common">Nematode worm</name>
    <dbReference type="NCBI Taxonomy" id="135651"/>
    <lineage>
        <taxon>Eukaryota</taxon>
        <taxon>Metazoa</taxon>
        <taxon>Ecdysozoa</taxon>
        <taxon>Nematoda</taxon>
        <taxon>Chromadorea</taxon>
        <taxon>Rhabditida</taxon>
        <taxon>Rhabditina</taxon>
        <taxon>Rhabditomorpha</taxon>
        <taxon>Rhabditoidea</taxon>
        <taxon>Rhabditidae</taxon>
        <taxon>Peloderinae</taxon>
        <taxon>Caenorhabditis</taxon>
    </lineage>
</organism>
<evidence type="ECO:0000313" key="4">
    <source>
        <dbReference type="Proteomes" id="UP000008068"/>
    </source>
</evidence>
<name>G0MII0_CAEBE</name>
<protein>
    <submittedName>
        <fullName evidence="3">Uncharacterized protein</fullName>
    </submittedName>
</protein>
<feature type="compositionally biased region" description="Low complexity" evidence="2">
    <location>
        <begin position="1"/>
        <end position="19"/>
    </location>
</feature>
<keyword evidence="4" id="KW-1185">Reference proteome</keyword>
<dbReference type="EMBL" id="GL379795">
    <property type="protein sequence ID" value="EGT59413.1"/>
    <property type="molecule type" value="Genomic_DNA"/>
</dbReference>
<feature type="region of interest" description="Disordered" evidence="2">
    <location>
        <begin position="1"/>
        <end position="24"/>
    </location>
</feature>
<feature type="coiled-coil region" evidence="1">
    <location>
        <begin position="435"/>
        <end position="469"/>
    </location>
</feature>
<evidence type="ECO:0000256" key="2">
    <source>
        <dbReference type="SAM" id="MobiDB-lite"/>
    </source>
</evidence>